<accession>A0AAX3ZZK2</accession>
<feature type="region of interest" description="Disordered" evidence="1">
    <location>
        <begin position="28"/>
        <end position="47"/>
    </location>
</feature>
<organism evidence="2 3">
    <name type="scientific">Roseobacter phage CRP-403</name>
    <dbReference type="NCBI Taxonomy" id="3072849"/>
    <lineage>
        <taxon>Viruses</taxon>
        <taxon>Duplodnaviria</taxon>
        <taxon>Heunggongvirae</taxon>
        <taxon>Uroviricota</taxon>
        <taxon>Caudoviricetes</taxon>
        <taxon>Autographivirales</taxon>
        <taxon>Autographivirales incertae sedis</taxon>
        <taxon>Shangxiadianvirus</taxon>
        <taxon>Shangxiadianvirus CRP403</taxon>
    </lineage>
</organism>
<evidence type="ECO:0000313" key="2">
    <source>
        <dbReference type="EMBL" id="WMM95739.1"/>
    </source>
</evidence>
<dbReference type="InterPro" id="IPR008768">
    <property type="entry name" value="Gp9-like"/>
</dbReference>
<dbReference type="Proteomes" id="UP001304225">
    <property type="component" value="Segment"/>
</dbReference>
<sequence length="249" mass="27736">MVEQVVIDTSAETEGPDLETHAALLDAENGVEGQEEYSEERPEWLPEKFSSPEDMAQAYAELEQRMGSQQQEYDEDNTREDLESVGVDYDALSQEFWANGDLTPESYDLLEQAGIPRHIVDSYIDSQLGAVEQQRSSIMNEVGGPEGYQELTQWAADNLDDSEIDYFNSVVDTNDFQAIQMQIRAIAARRDAAEGMEPTRNLSGSLQGGGGTAYESVQQLMSDMQNPAYENDPAFRAQVESKLARSNIL</sequence>
<name>A0AAX3ZZK2_9CAUD</name>
<dbReference type="GO" id="GO:0019069">
    <property type="term" value="P:viral capsid assembly"/>
    <property type="evidence" value="ECO:0007669"/>
    <property type="project" value="InterPro"/>
</dbReference>
<proteinExistence type="predicted"/>
<dbReference type="EMBL" id="OR420752">
    <property type="protein sequence ID" value="WMM95739.1"/>
    <property type="molecule type" value="Genomic_DNA"/>
</dbReference>
<reference evidence="2 3" key="1">
    <citation type="submission" date="2023-08" db="EMBL/GenBank/DDBJ databases">
        <authorList>
            <person name="Du S."/>
            <person name="Wu Z."/>
            <person name="Wu Y."/>
            <person name="Yang M."/>
            <person name="Shao J."/>
            <person name="Liu H."/>
            <person name="Zhao Y."/>
            <person name="Zhang Z."/>
        </authorList>
    </citation>
    <scope>NUCLEOTIDE SEQUENCE [LARGE SCALE GENOMIC DNA]</scope>
</reference>
<gene>
    <name evidence="2" type="ORF">CRP403_gp25</name>
</gene>
<dbReference type="Pfam" id="PF05396">
    <property type="entry name" value="Phage_T7_Capsid"/>
    <property type="match status" value="1"/>
</dbReference>
<keyword evidence="3" id="KW-1185">Reference proteome</keyword>
<evidence type="ECO:0000256" key="1">
    <source>
        <dbReference type="SAM" id="MobiDB-lite"/>
    </source>
</evidence>
<protein>
    <submittedName>
        <fullName evidence="2">Scaffolding protein</fullName>
    </submittedName>
</protein>
<evidence type="ECO:0000313" key="3">
    <source>
        <dbReference type="Proteomes" id="UP001304225"/>
    </source>
</evidence>